<name>A0A329QVB3_9ACTN</name>
<feature type="domain" description="Methyltransferase type 11" evidence="1">
    <location>
        <begin position="36"/>
        <end position="133"/>
    </location>
</feature>
<dbReference type="PANTHER" id="PTHR43861">
    <property type="entry name" value="TRANS-ACONITATE 2-METHYLTRANSFERASE-RELATED"/>
    <property type="match status" value="1"/>
</dbReference>
<evidence type="ECO:0000259" key="1">
    <source>
        <dbReference type="Pfam" id="PF08241"/>
    </source>
</evidence>
<keyword evidence="3" id="KW-1185">Reference proteome</keyword>
<dbReference type="InterPro" id="IPR029063">
    <property type="entry name" value="SAM-dependent_MTases_sf"/>
</dbReference>
<evidence type="ECO:0000313" key="3">
    <source>
        <dbReference type="Proteomes" id="UP000250462"/>
    </source>
</evidence>
<keyword evidence="2" id="KW-0808">Transferase</keyword>
<dbReference type="GO" id="GO:0008757">
    <property type="term" value="F:S-adenosylmethionine-dependent methyltransferase activity"/>
    <property type="evidence" value="ECO:0007669"/>
    <property type="project" value="InterPro"/>
</dbReference>
<dbReference type="EMBL" id="QMIG01000004">
    <property type="protein sequence ID" value="RAW16374.1"/>
    <property type="molecule type" value="Genomic_DNA"/>
</dbReference>
<comment type="caution">
    <text evidence="2">The sequence shown here is derived from an EMBL/GenBank/DDBJ whole genome shotgun (WGS) entry which is preliminary data.</text>
</comment>
<dbReference type="InterPro" id="IPR013216">
    <property type="entry name" value="Methyltransf_11"/>
</dbReference>
<proteinExistence type="predicted"/>
<dbReference type="Gene3D" id="3.40.50.150">
    <property type="entry name" value="Vaccinia Virus protein VP39"/>
    <property type="match status" value="1"/>
</dbReference>
<dbReference type="SUPFAM" id="SSF53335">
    <property type="entry name" value="S-adenosyl-L-methionine-dependent methyltransferases"/>
    <property type="match status" value="1"/>
</dbReference>
<dbReference type="OrthoDB" id="3366024at2"/>
<accession>A0A329QVB3</accession>
<reference evidence="2 3" key="1">
    <citation type="submission" date="2018-06" db="EMBL/GenBank/DDBJ databases">
        <title>Phytoactinopolyspora halophila sp. nov., a novel halophilic actinomycete isolated from a saline soil in China.</title>
        <authorList>
            <person name="Tang S.-K."/>
        </authorList>
    </citation>
    <scope>NUCLEOTIDE SEQUENCE [LARGE SCALE GENOMIC DNA]</scope>
    <source>
        <strain evidence="2 3">YIM 96934</strain>
    </source>
</reference>
<gene>
    <name evidence="2" type="ORF">DPM12_06995</name>
</gene>
<protein>
    <submittedName>
        <fullName evidence="2">SAM-dependent methyltransferase</fullName>
    </submittedName>
</protein>
<sequence length="247" mass="25850">MTGAERHGTSLTVWDQLLSVVNRQRETLNRSALDIVDVGGGSGTLAVPLAADGHAVTVVDPSPNALATLRQRAREAGVTEQITPIQGDAAGLRSAVPRASVDVVVCHGVLEVVDEPQTALTGMVDCLRPGAIVSIVAAQRSAAVIGKALAGHLEAACRLLEDPEGRWGSTDPLPRRFTEAGLRKLVDEAGLTVDAVHGVRMFSELVPGAFVDDPVDMRALATLEERAAELPEMRSLAAALHIVASLT</sequence>
<organism evidence="2 3">
    <name type="scientific">Phytoactinopolyspora halophila</name>
    <dbReference type="NCBI Taxonomy" id="1981511"/>
    <lineage>
        <taxon>Bacteria</taxon>
        <taxon>Bacillati</taxon>
        <taxon>Actinomycetota</taxon>
        <taxon>Actinomycetes</taxon>
        <taxon>Jiangellales</taxon>
        <taxon>Jiangellaceae</taxon>
        <taxon>Phytoactinopolyspora</taxon>
    </lineage>
</organism>
<dbReference type="AlphaFoldDB" id="A0A329QVB3"/>
<dbReference type="Proteomes" id="UP000250462">
    <property type="component" value="Unassembled WGS sequence"/>
</dbReference>
<keyword evidence="2" id="KW-0489">Methyltransferase</keyword>
<evidence type="ECO:0000313" key="2">
    <source>
        <dbReference type="EMBL" id="RAW16374.1"/>
    </source>
</evidence>
<dbReference type="Pfam" id="PF08241">
    <property type="entry name" value="Methyltransf_11"/>
    <property type="match status" value="1"/>
</dbReference>
<dbReference type="CDD" id="cd02440">
    <property type="entry name" value="AdoMet_MTases"/>
    <property type="match status" value="1"/>
</dbReference>
<dbReference type="GO" id="GO:0032259">
    <property type="term" value="P:methylation"/>
    <property type="evidence" value="ECO:0007669"/>
    <property type="project" value="UniProtKB-KW"/>
</dbReference>